<dbReference type="InterPro" id="IPR001478">
    <property type="entry name" value="PDZ"/>
</dbReference>
<accession>A0AB33J0R8</accession>
<dbReference type="Gene3D" id="3.30.750.44">
    <property type="match status" value="1"/>
</dbReference>
<evidence type="ECO:0000259" key="7">
    <source>
        <dbReference type="PROSITE" id="PS50106"/>
    </source>
</evidence>
<keyword evidence="6" id="KW-0732">Signal</keyword>
<dbReference type="Pfam" id="PF13180">
    <property type="entry name" value="PDZ_2"/>
    <property type="match status" value="1"/>
</dbReference>
<evidence type="ECO:0000256" key="2">
    <source>
        <dbReference type="ARBA" id="ARBA00022670"/>
    </source>
</evidence>
<dbReference type="GO" id="GO:0004175">
    <property type="term" value="F:endopeptidase activity"/>
    <property type="evidence" value="ECO:0007669"/>
    <property type="project" value="TreeGrafter"/>
</dbReference>
<dbReference type="GO" id="GO:0030288">
    <property type="term" value="C:outer membrane-bounded periplasmic space"/>
    <property type="evidence" value="ECO:0007669"/>
    <property type="project" value="TreeGrafter"/>
</dbReference>
<reference evidence="8" key="1">
    <citation type="submission" date="2024-07" db="EMBL/GenBank/DDBJ databases">
        <title>Complete genome sequence of Prevotella sp. YM-2024 GTC17253.</title>
        <authorList>
            <person name="Hayashi M."/>
            <person name="Muto Y."/>
            <person name="Tanaka K."/>
            <person name="Niwa H."/>
        </authorList>
    </citation>
    <scope>NUCLEOTIDE SEQUENCE</scope>
    <source>
        <strain evidence="8">GTC17253</strain>
    </source>
</reference>
<dbReference type="SUPFAM" id="SSF50156">
    <property type="entry name" value="PDZ domain-like"/>
    <property type="match status" value="1"/>
</dbReference>
<dbReference type="FunFam" id="2.30.42.10:FF:000063">
    <property type="entry name" value="Peptidase, S41 family"/>
    <property type="match status" value="1"/>
</dbReference>
<feature type="signal peptide" evidence="6">
    <location>
        <begin position="1"/>
        <end position="43"/>
    </location>
</feature>
<dbReference type="SMART" id="SM00245">
    <property type="entry name" value="TSPc"/>
    <property type="match status" value="1"/>
</dbReference>
<dbReference type="PROSITE" id="PS50106">
    <property type="entry name" value="PDZ"/>
    <property type="match status" value="1"/>
</dbReference>
<dbReference type="Gene3D" id="2.30.42.10">
    <property type="match status" value="1"/>
</dbReference>
<dbReference type="SMART" id="SM00228">
    <property type="entry name" value="PDZ"/>
    <property type="match status" value="1"/>
</dbReference>
<dbReference type="CDD" id="cd06782">
    <property type="entry name" value="cpPDZ_CPP-like"/>
    <property type="match status" value="1"/>
</dbReference>
<dbReference type="InterPro" id="IPR004447">
    <property type="entry name" value="Peptidase_S41A"/>
</dbReference>
<dbReference type="Pfam" id="PF03572">
    <property type="entry name" value="Peptidase_S41"/>
    <property type="match status" value="1"/>
</dbReference>
<dbReference type="NCBIfam" id="TIGR00225">
    <property type="entry name" value="prc"/>
    <property type="match status" value="1"/>
</dbReference>
<dbReference type="PANTHER" id="PTHR32060:SF30">
    <property type="entry name" value="CARBOXY-TERMINAL PROCESSING PROTEASE CTPA"/>
    <property type="match status" value="1"/>
</dbReference>
<evidence type="ECO:0000256" key="4">
    <source>
        <dbReference type="ARBA" id="ARBA00022825"/>
    </source>
</evidence>
<evidence type="ECO:0000313" key="8">
    <source>
        <dbReference type="EMBL" id="BFO71737.1"/>
    </source>
</evidence>
<dbReference type="Pfam" id="PF22694">
    <property type="entry name" value="CtpB_N-like"/>
    <property type="match status" value="1"/>
</dbReference>
<comment type="similarity">
    <text evidence="1 5">Belongs to the peptidase S41A family.</text>
</comment>
<dbReference type="Gene3D" id="3.90.226.10">
    <property type="entry name" value="2-enoyl-CoA Hydratase, Chain A, domain 1"/>
    <property type="match status" value="1"/>
</dbReference>
<dbReference type="InterPro" id="IPR005151">
    <property type="entry name" value="Tail-specific_protease"/>
</dbReference>
<sequence>MNTLRNIRKFQGKGLLRNNCHPHSLTSYLLPLTLLLFVCAAQAQTNNNIRKLQIAEMAISNLYVDSVNEEKLVEDAIRGMLSKLDPHSAYSTAKETKSMNEPLEGSFEGIGVQFNMVQDTLLVIQPVTGGPSERMGILAGDRIVSVDGAAIAGVNMAREDIMKRLRGPKGTKVKLGVVRRGIADPLTFTITRDKIPVKTIDATYMIRPQVGYIRIEGFGATTYTEFMESVNALKQQGMRDLILDLQENGGGYLMAAVQIANEFLHKNDLIVYTQGRTVPRQEYRAQGDGKLLDGKVIVLVNEFSASAAEIVTGAIQDQDRGQVVGRRSFGKGLVQRPIEFPDGSMIRLTIAHYYTPTGRCIQKPYTKGDSEDYGMDLEKRFKHGELYSADSIHFADSLKYQTLRLKRTVYGGGGIMPDFFVPLDTTQYTSLHRQLAAKSIIINTNLKYVDNNRKRLQKEYPSFADFNARYTVPQSLIDQIMEEAKKQKIKPADDKELQRTLPTLRNQLKALVARDLWDMSEYFQIMNEQNHIVRKAVELLYKK</sequence>
<dbReference type="InterPro" id="IPR029045">
    <property type="entry name" value="ClpP/crotonase-like_dom_sf"/>
</dbReference>
<feature type="chain" id="PRO_5044196572" evidence="6">
    <location>
        <begin position="44"/>
        <end position="543"/>
    </location>
</feature>
<dbReference type="CDD" id="cd07560">
    <property type="entry name" value="Peptidase_S41_CPP"/>
    <property type="match status" value="1"/>
</dbReference>
<feature type="domain" description="PDZ" evidence="7">
    <location>
        <begin position="96"/>
        <end position="166"/>
    </location>
</feature>
<evidence type="ECO:0000256" key="3">
    <source>
        <dbReference type="ARBA" id="ARBA00022801"/>
    </source>
</evidence>
<gene>
    <name evidence="8" type="ORF">GTC17253_17030</name>
</gene>
<organism evidence="8">
    <name type="scientific">Prevotella sp. GTC17253</name>
    <dbReference type="NCBI Taxonomy" id="3236793"/>
    <lineage>
        <taxon>Bacteria</taxon>
        <taxon>Pseudomonadati</taxon>
        <taxon>Bacteroidota</taxon>
        <taxon>Bacteroidia</taxon>
        <taxon>Bacteroidales</taxon>
        <taxon>Prevotellaceae</taxon>
        <taxon>Prevotella</taxon>
    </lineage>
</organism>
<protein>
    <submittedName>
        <fullName evidence="8">S41 family peptidase</fullName>
    </submittedName>
</protein>
<dbReference type="InterPro" id="IPR036034">
    <property type="entry name" value="PDZ_sf"/>
</dbReference>
<keyword evidence="4 5" id="KW-0720">Serine protease</keyword>
<dbReference type="GO" id="GO:0007165">
    <property type="term" value="P:signal transduction"/>
    <property type="evidence" value="ECO:0007669"/>
    <property type="project" value="TreeGrafter"/>
</dbReference>
<dbReference type="AlphaFoldDB" id="A0AB33J0R8"/>
<dbReference type="SUPFAM" id="SSF52096">
    <property type="entry name" value="ClpP/crotonase"/>
    <property type="match status" value="1"/>
</dbReference>
<dbReference type="FunFam" id="3.30.750.44:FF:000001">
    <property type="entry name" value="S41 family peptidase"/>
    <property type="match status" value="1"/>
</dbReference>
<keyword evidence="2 5" id="KW-0645">Protease</keyword>
<dbReference type="PANTHER" id="PTHR32060">
    <property type="entry name" value="TAIL-SPECIFIC PROTEASE"/>
    <property type="match status" value="1"/>
</dbReference>
<dbReference type="InterPro" id="IPR055210">
    <property type="entry name" value="CtpA/B_N"/>
</dbReference>
<dbReference type="GO" id="GO:0006508">
    <property type="term" value="P:proteolysis"/>
    <property type="evidence" value="ECO:0007669"/>
    <property type="project" value="UniProtKB-KW"/>
</dbReference>
<evidence type="ECO:0000256" key="1">
    <source>
        <dbReference type="ARBA" id="ARBA00009179"/>
    </source>
</evidence>
<dbReference type="EMBL" id="AP035785">
    <property type="protein sequence ID" value="BFO71737.1"/>
    <property type="molecule type" value="Genomic_DNA"/>
</dbReference>
<evidence type="ECO:0000256" key="5">
    <source>
        <dbReference type="RuleBase" id="RU004404"/>
    </source>
</evidence>
<evidence type="ECO:0000256" key="6">
    <source>
        <dbReference type="SAM" id="SignalP"/>
    </source>
</evidence>
<name>A0AB33J0R8_9BACT</name>
<proteinExistence type="inferred from homology"/>
<keyword evidence="3 5" id="KW-0378">Hydrolase</keyword>
<dbReference type="GO" id="GO:0008236">
    <property type="term" value="F:serine-type peptidase activity"/>
    <property type="evidence" value="ECO:0007669"/>
    <property type="project" value="UniProtKB-KW"/>
</dbReference>